<dbReference type="CDD" id="cd00773">
    <property type="entry name" value="HisRS-like_core"/>
    <property type="match status" value="1"/>
</dbReference>
<evidence type="ECO:0000256" key="1">
    <source>
        <dbReference type="ARBA" id="ARBA00008226"/>
    </source>
</evidence>
<evidence type="ECO:0000256" key="3">
    <source>
        <dbReference type="ARBA" id="ARBA00022598"/>
    </source>
</evidence>
<dbReference type="PANTHER" id="PTHR43707:SF1">
    <property type="entry name" value="HISTIDINE--TRNA LIGASE, MITOCHONDRIAL-RELATED"/>
    <property type="match status" value="1"/>
</dbReference>
<dbReference type="SUPFAM" id="SSF55681">
    <property type="entry name" value="Class II aaRS and biotin synthetases"/>
    <property type="match status" value="1"/>
</dbReference>
<comment type="catalytic activity">
    <reaction evidence="8 9">
        <text>tRNA(His) + L-histidine + ATP = L-histidyl-tRNA(His) + AMP + diphosphate + H(+)</text>
        <dbReference type="Rhea" id="RHEA:17313"/>
        <dbReference type="Rhea" id="RHEA-COMP:9665"/>
        <dbReference type="Rhea" id="RHEA-COMP:9689"/>
        <dbReference type="ChEBI" id="CHEBI:15378"/>
        <dbReference type="ChEBI" id="CHEBI:30616"/>
        <dbReference type="ChEBI" id="CHEBI:33019"/>
        <dbReference type="ChEBI" id="CHEBI:57595"/>
        <dbReference type="ChEBI" id="CHEBI:78442"/>
        <dbReference type="ChEBI" id="CHEBI:78527"/>
        <dbReference type="ChEBI" id="CHEBI:456215"/>
        <dbReference type="EC" id="6.1.1.21"/>
    </reaction>
</comment>
<keyword evidence="7 9" id="KW-0030">Aminoacyl-tRNA synthetase</keyword>
<keyword evidence="5 9" id="KW-0067">ATP-binding</keyword>
<dbReference type="InterPro" id="IPR004516">
    <property type="entry name" value="HisRS/HisZ"/>
</dbReference>
<keyword evidence="3 9" id="KW-0436">Ligase</keyword>
<dbReference type="InterPro" id="IPR006195">
    <property type="entry name" value="aa-tRNA-synth_II"/>
</dbReference>
<dbReference type="InterPro" id="IPR041715">
    <property type="entry name" value="HisRS-like_core"/>
</dbReference>
<dbReference type="HOGENOM" id="CLU_025113_1_1_11"/>
<dbReference type="RefSeq" id="WP_012802854.1">
    <property type="nucleotide sequence ID" value="NC_013170.1"/>
</dbReference>
<dbReference type="InterPro" id="IPR004154">
    <property type="entry name" value="Anticodon-bd"/>
</dbReference>
<organism evidence="12 13">
    <name type="scientific">Cryptobacterium curtum (strain ATCC 700683 / DSM 15641 / CCUG 43107 / 12-3)</name>
    <dbReference type="NCBI Taxonomy" id="469378"/>
    <lineage>
        <taxon>Bacteria</taxon>
        <taxon>Bacillati</taxon>
        <taxon>Actinomycetota</taxon>
        <taxon>Coriobacteriia</taxon>
        <taxon>Eggerthellales</taxon>
        <taxon>Eggerthellaceae</taxon>
        <taxon>Cryptobacterium</taxon>
    </lineage>
</organism>
<evidence type="ECO:0000256" key="7">
    <source>
        <dbReference type="ARBA" id="ARBA00023146"/>
    </source>
</evidence>
<keyword evidence="2 9" id="KW-0963">Cytoplasm</keyword>
<dbReference type="KEGG" id="ccu:Ccur_04430"/>
<dbReference type="Gene3D" id="3.30.930.10">
    <property type="entry name" value="Bira Bifunctional Protein, Domain 2"/>
    <property type="match status" value="1"/>
</dbReference>
<keyword evidence="6 9" id="KW-0648">Protein biosynthesis</keyword>
<keyword evidence="4 9" id="KW-0547">Nucleotide-binding</keyword>
<evidence type="ECO:0000313" key="13">
    <source>
        <dbReference type="Proteomes" id="UP000000954"/>
    </source>
</evidence>
<dbReference type="AlphaFoldDB" id="C7MMM6"/>
<keyword evidence="13" id="KW-1185">Reference proteome</keyword>
<comment type="similarity">
    <text evidence="1 9">Belongs to the class-II aminoacyl-tRNA synthetase family.</text>
</comment>
<dbReference type="STRING" id="469378.Ccur_04430"/>
<feature type="binding site" evidence="10">
    <location>
        <position position="144"/>
    </location>
    <ligand>
        <name>L-histidine</name>
        <dbReference type="ChEBI" id="CHEBI:57595"/>
    </ligand>
</feature>
<feature type="binding site" evidence="10">
    <location>
        <begin position="94"/>
        <end position="96"/>
    </location>
    <ligand>
        <name>L-histidine</name>
        <dbReference type="ChEBI" id="CHEBI:57595"/>
    </ligand>
</feature>
<dbReference type="EMBL" id="CP001682">
    <property type="protein sequence ID" value="ACU94166.1"/>
    <property type="molecule type" value="Genomic_DNA"/>
</dbReference>
<evidence type="ECO:0000256" key="6">
    <source>
        <dbReference type="ARBA" id="ARBA00022917"/>
    </source>
</evidence>
<dbReference type="NCBIfam" id="TIGR00442">
    <property type="entry name" value="hisS"/>
    <property type="match status" value="1"/>
</dbReference>
<dbReference type="Pfam" id="PF13393">
    <property type="entry name" value="tRNA-synt_His"/>
    <property type="match status" value="1"/>
</dbReference>
<dbReference type="InterPro" id="IPR015807">
    <property type="entry name" value="His-tRNA-ligase"/>
</dbReference>
<dbReference type="InterPro" id="IPR033656">
    <property type="entry name" value="HisRS_anticodon"/>
</dbReference>
<evidence type="ECO:0000313" key="12">
    <source>
        <dbReference type="EMBL" id="ACU94166.1"/>
    </source>
</evidence>
<reference evidence="12 13" key="1">
    <citation type="journal article" date="2009" name="Stand. Genomic Sci.">
        <title>Complete genome sequence of Cryptobacterium curtum type strain (12-3).</title>
        <authorList>
            <person name="Mavrommatis K."/>
            <person name="Pukall R."/>
            <person name="Rohde C."/>
            <person name="Chen F."/>
            <person name="Sims D."/>
            <person name="Brettin T."/>
            <person name="Kuske C."/>
            <person name="Detter J.C."/>
            <person name="Han C."/>
            <person name="Lapidus A."/>
            <person name="Copeland A."/>
            <person name="Glavina Del Rio T."/>
            <person name="Nolan M."/>
            <person name="Lucas S."/>
            <person name="Tice H."/>
            <person name="Cheng J.F."/>
            <person name="Bruce D."/>
            <person name="Goodwin L."/>
            <person name="Pitluck S."/>
            <person name="Ovchinnikova G."/>
            <person name="Pati A."/>
            <person name="Ivanova N."/>
            <person name="Chen A."/>
            <person name="Palaniappan K."/>
            <person name="Chain P."/>
            <person name="D'haeseleer P."/>
            <person name="Goker M."/>
            <person name="Bristow J."/>
            <person name="Eisen J.A."/>
            <person name="Markowitz V."/>
            <person name="Hugenholtz P."/>
            <person name="Rohde M."/>
            <person name="Klenk H.P."/>
            <person name="Kyrpides N.C."/>
        </authorList>
    </citation>
    <scope>NUCLEOTIDE SEQUENCE [LARGE SCALE GENOMIC DNA]</scope>
    <source>
        <strain evidence="13">ATCC 700683 / DSM 15641 / 12-3</strain>
    </source>
</reference>
<feature type="binding site" evidence="10">
    <location>
        <position position="126"/>
    </location>
    <ligand>
        <name>L-histidine</name>
        <dbReference type="ChEBI" id="CHEBI:57595"/>
    </ligand>
</feature>
<evidence type="ECO:0000256" key="10">
    <source>
        <dbReference type="PIRSR" id="PIRSR001549-1"/>
    </source>
</evidence>
<feature type="binding site" evidence="10">
    <location>
        <position position="273"/>
    </location>
    <ligand>
        <name>L-histidine</name>
        <dbReference type="ChEBI" id="CHEBI:57595"/>
    </ligand>
</feature>
<dbReference type="Pfam" id="PF03129">
    <property type="entry name" value="HGTP_anticodon"/>
    <property type="match status" value="1"/>
</dbReference>
<evidence type="ECO:0000259" key="11">
    <source>
        <dbReference type="PROSITE" id="PS50862"/>
    </source>
</evidence>
<dbReference type="OrthoDB" id="9800814at2"/>
<dbReference type="InterPro" id="IPR036621">
    <property type="entry name" value="Anticodon-bd_dom_sf"/>
</dbReference>
<dbReference type="eggNOG" id="COG0124">
    <property type="taxonomic scope" value="Bacteria"/>
</dbReference>
<evidence type="ECO:0000256" key="8">
    <source>
        <dbReference type="ARBA" id="ARBA00047639"/>
    </source>
</evidence>
<gene>
    <name evidence="9" type="primary">hisS</name>
    <name evidence="12" type="ordered locus">Ccur_04430</name>
</gene>
<dbReference type="CDD" id="cd00859">
    <property type="entry name" value="HisRS_anticodon"/>
    <property type="match status" value="1"/>
</dbReference>
<dbReference type="InterPro" id="IPR045864">
    <property type="entry name" value="aa-tRNA-synth_II/BPL/LPL"/>
</dbReference>
<feature type="domain" description="Aminoacyl-transfer RNA synthetases class-II family profile" evidence="11">
    <location>
        <begin position="29"/>
        <end position="342"/>
    </location>
</feature>
<accession>C7MMM6</accession>
<evidence type="ECO:0000256" key="4">
    <source>
        <dbReference type="ARBA" id="ARBA00022741"/>
    </source>
</evidence>
<evidence type="ECO:0000256" key="5">
    <source>
        <dbReference type="ARBA" id="ARBA00022840"/>
    </source>
</evidence>
<sequence>MAIQRPKGTEDLLAGKAIFYRHFVDTAFEVFGRYGYVPIEVPTFEQTDLFVRGLGTATDVVSKEMFTAISGENLKSLLAGETVKPESRFSLRPEGTAGVVRAVAQNNLVAQGSAPVKLMYAGPMFRAERPQKGRLREFHQVGIECLGASAPSVDAEGIIMLMRFYERIGIPRENMRLLLNSMGDHTCRPAYREAVRTYIMDHASEMCDECVRRADINPLRSFDCKNPDCQRVMANAPIISDWLCDDCKSHYNQVKAYLDAAGIEYVEDPSLVRGLDYYTRTVFEIQVVDGMGSQSAIGGGGRYDGLMEEIGGKSCPGFGFALGFERCVLALTAAGVSVANNPTCTLFIACVDDAARSQGFILAQTCRDAGVAVEIDHQSRSLKSQFKLADKLGAVYVAVLGPDEVAAGVAKVRDMASHEEQPVSFAEVAHFVSHGGVETK</sequence>
<dbReference type="GO" id="GO:0005737">
    <property type="term" value="C:cytoplasm"/>
    <property type="evidence" value="ECO:0007669"/>
    <property type="project" value="UniProtKB-SubCell"/>
</dbReference>
<dbReference type="Proteomes" id="UP000000954">
    <property type="component" value="Chromosome"/>
</dbReference>
<feature type="binding site" evidence="10">
    <location>
        <position position="140"/>
    </location>
    <ligand>
        <name>L-histidine</name>
        <dbReference type="ChEBI" id="CHEBI:57595"/>
    </ligand>
</feature>
<evidence type="ECO:0000256" key="9">
    <source>
        <dbReference type="HAMAP-Rule" id="MF_00127"/>
    </source>
</evidence>
<proteinExistence type="inferred from homology"/>
<feature type="binding site" evidence="10">
    <location>
        <begin position="277"/>
        <end position="278"/>
    </location>
    <ligand>
        <name>L-histidine</name>
        <dbReference type="ChEBI" id="CHEBI:57595"/>
    </ligand>
</feature>
<protein>
    <recommendedName>
        <fullName evidence="9">Histidine--tRNA ligase</fullName>
        <ecNumber evidence="9">6.1.1.21</ecNumber>
    </recommendedName>
    <alternativeName>
        <fullName evidence="9">Histidyl-tRNA synthetase</fullName>
        <shortName evidence="9">HisRS</shortName>
    </alternativeName>
</protein>
<dbReference type="GO" id="GO:0005524">
    <property type="term" value="F:ATP binding"/>
    <property type="evidence" value="ECO:0007669"/>
    <property type="project" value="UniProtKB-UniRule"/>
</dbReference>
<dbReference type="EC" id="6.1.1.21" evidence="9"/>
<dbReference type="PANTHER" id="PTHR43707">
    <property type="entry name" value="HISTIDYL-TRNA SYNTHETASE"/>
    <property type="match status" value="1"/>
</dbReference>
<comment type="subcellular location">
    <subcellularLocation>
        <location evidence="9">Cytoplasm</location>
    </subcellularLocation>
</comment>
<dbReference type="GO" id="GO:0006427">
    <property type="term" value="P:histidyl-tRNA aminoacylation"/>
    <property type="evidence" value="ECO:0007669"/>
    <property type="project" value="UniProtKB-UniRule"/>
</dbReference>
<dbReference type="HAMAP" id="MF_00127">
    <property type="entry name" value="His_tRNA_synth"/>
    <property type="match status" value="1"/>
</dbReference>
<dbReference type="GO" id="GO:0004821">
    <property type="term" value="F:histidine-tRNA ligase activity"/>
    <property type="evidence" value="ECO:0007669"/>
    <property type="project" value="UniProtKB-UniRule"/>
</dbReference>
<comment type="subunit">
    <text evidence="9">Homodimer.</text>
</comment>
<dbReference type="PIRSF" id="PIRSF001549">
    <property type="entry name" value="His-tRNA_synth"/>
    <property type="match status" value="1"/>
</dbReference>
<dbReference type="SUPFAM" id="SSF52954">
    <property type="entry name" value="Class II aaRS ABD-related"/>
    <property type="match status" value="1"/>
</dbReference>
<dbReference type="PROSITE" id="PS50862">
    <property type="entry name" value="AA_TRNA_LIGASE_II"/>
    <property type="match status" value="1"/>
</dbReference>
<evidence type="ECO:0000256" key="2">
    <source>
        <dbReference type="ARBA" id="ARBA00022490"/>
    </source>
</evidence>
<name>C7MMM6_CRYCD</name>
<dbReference type="Gene3D" id="3.40.50.800">
    <property type="entry name" value="Anticodon-binding domain"/>
    <property type="match status" value="1"/>
</dbReference>